<dbReference type="Pfam" id="PF14228">
    <property type="entry name" value="MOR2-PAG1_mid"/>
    <property type="match status" value="4"/>
</dbReference>
<feature type="region of interest" description="Disordered" evidence="1">
    <location>
        <begin position="1350"/>
        <end position="1369"/>
    </location>
</feature>
<dbReference type="EMBL" id="CAJVPI010000103">
    <property type="protein sequence ID" value="CAG8480610.1"/>
    <property type="molecule type" value="Genomic_DNA"/>
</dbReference>
<dbReference type="InterPro" id="IPR016024">
    <property type="entry name" value="ARM-type_fold"/>
</dbReference>
<feature type="domain" description="Cell morphogenesis central region" evidence="4">
    <location>
        <begin position="1386"/>
        <end position="1536"/>
    </location>
</feature>
<name>A0A9N8WBY1_9GLOM</name>
<protein>
    <submittedName>
        <fullName evidence="5">2034_t:CDS:1</fullName>
    </submittedName>
</protein>
<dbReference type="InterPro" id="IPR025481">
    <property type="entry name" value="Cell_Morphogen_C"/>
</dbReference>
<dbReference type="PANTHER" id="PTHR12295:SF30">
    <property type="entry name" value="PROTEIN FURRY"/>
    <property type="match status" value="1"/>
</dbReference>
<feature type="domain" description="Cell morphogenesis central region" evidence="4">
    <location>
        <begin position="1572"/>
        <end position="1748"/>
    </location>
</feature>
<dbReference type="Proteomes" id="UP000789739">
    <property type="component" value="Unassembled WGS sequence"/>
</dbReference>
<evidence type="ECO:0000259" key="2">
    <source>
        <dbReference type="Pfam" id="PF14222"/>
    </source>
</evidence>
<dbReference type="GO" id="GO:0000902">
    <property type="term" value="P:cell morphogenesis"/>
    <property type="evidence" value="ECO:0007669"/>
    <property type="project" value="InterPro"/>
</dbReference>
<feature type="region of interest" description="Disordered" evidence="1">
    <location>
        <begin position="2067"/>
        <end position="2089"/>
    </location>
</feature>
<dbReference type="PANTHER" id="PTHR12295">
    <property type="entry name" value="FURRY-RELATED"/>
    <property type="match status" value="1"/>
</dbReference>
<keyword evidence="6" id="KW-1185">Reference proteome</keyword>
<evidence type="ECO:0000313" key="5">
    <source>
        <dbReference type="EMBL" id="CAG8480610.1"/>
    </source>
</evidence>
<feature type="domain" description="Cell morphogenesis central region" evidence="4">
    <location>
        <begin position="922"/>
        <end position="1217"/>
    </location>
</feature>
<dbReference type="OrthoDB" id="6287725at2759"/>
<organism evidence="5 6">
    <name type="scientific">Paraglomus brasilianum</name>
    <dbReference type="NCBI Taxonomy" id="144538"/>
    <lineage>
        <taxon>Eukaryota</taxon>
        <taxon>Fungi</taxon>
        <taxon>Fungi incertae sedis</taxon>
        <taxon>Mucoromycota</taxon>
        <taxon>Glomeromycotina</taxon>
        <taxon>Glomeromycetes</taxon>
        <taxon>Paraglomerales</taxon>
        <taxon>Paraglomeraceae</taxon>
        <taxon>Paraglomus</taxon>
    </lineage>
</organism>
<feature type="region of interest" description="Disordered" evidence="1">
    <location>
        <begin position="1519"/>
        <end position="1557"/>
    </location>
</feature>
<feature type="region of interest" description="Disordered" evidence="1">
    <location>
        <begin position="2237"/>
        <end position="2259"/>
    </location>
</feature>
<feature type="compositionally biased region" description="Basic and acidic residues" evidence="1">
    <location>
        <begin position="2069"/>
        <end position="2079"/>
    </location>
</feature>
<feature type="compositionally biased region" description="Polar residues" evidence="1">
    <location>
        <begin position="1544"/>
        <end position="1557"/>
    </location>
</feature>
<dbReference type="GO" id="GO:0005938">
    <property type="term" value="C:cell cortex"/>
    <property type="evidence" value="ECO:0007669"/>
    <property type="project" value="TreeGrafter"/>
</dbReference>
<dbReference type="SUPFAM" id="SSF48371">
    <property type="entry name" value="ARM repeat"/>
    <property type="match status" value="1"/>
</dbReference>
<dbReference type="InterPro" id="IPR039867">
    <property type="entry name" value="Furry/Tao3/Mor2"/>
</dbReference>
<feature type="compositionally biased region" description="Polar residues" evidence="1">
    <location>
        <begin position="1521"/>
        <end position="1536"/>
    </location>
</feature>
<reference evidence="5" key="1">
    <citation type="submission" date="2021-06" db="EMBL/GenBank/DDBJ databases">
        <authorList>
            <person name="Kallberg Y."/>
            <person name="Tangrot J."/>
            <person name="Rosling A."/>
        </authorList>
    </citation>
    <scope>NUCLEOTIDE SEQUENCE</scope>
    <source>
        <strain evidence="5">BR232B</strain>
    </source>
</reference>
<feature type="domain" description="Cell morphogenesis central region" evidence="4">
    <location>
        <begin position="1220"/>
        <end position="1345"/>
    </location>
</feature>
<feature type="compositionally biased region" description="Polar residues" evidence="1">
    <location>
        <begin position="2242"/>
        <end position="2255"/>
    </location>
</feature>
<evidence type="ECO:0000256" key="1">
    <source>
        <dbReference type="SAM" id="MobiDB-lite"/>
    </source>
</evidence>
<evidence type="ECO:0000313" key="6">
    <source>
        <dbReference type="Proteomes" id="UP000789739"/>
    </source>
</evidence>
<evidence type="ECO:0000259" key="3">
    <source>
        <dbReference type="Pfam" id="PF14225"/>
    </source>
</evidence>
<sequence>MALDPKTPADYAFHILFTHFTVTAERKLSNIMGYTLDHDPDLSGIVGPGVDPAFDKLLNSLGYIARHKPTHIMDSFMQWRKDNMHAANGNSLSTTRDRILHDRKIQTTLFILCRALIEIVNQVQPEALPEGHGTGLEEIAFVQLCRMEPDDVMRSRSRRASSDLFAELIGALSNIRFATVSDRFIAKLGELTRAPVRDESRICYIINGMRFLKLKIYPVEALDETAEFLLHLADSLRQTNADRIVQAYAKVFVQLLLPLAGVADAEVNFPAWVRAVELLWKKTHKILVDKRRVEISYPLATTLLCVSQKDFFSHNWTNIVDHCLARFKDKHRNMAMNCINRLLWTFIYRCPESLSTTHKRIEHISRNLFPRGRGALPEIHHDLLVQFIFFVGVRHYDYCMTNILMKLMNNEALVSNLSLDCIHPDRMKIAIRSFVALLAAIELQEWRPPFPKETDLVNVRRESTGVKYSPNILPDDVFNRAGLKAHFDHFCELSYRMMLILDKNFGKMSVLEEKYQISRPPYFPPNNPNGKVISLPGENGIMIHSYKTLTVAYQRDKQVYMDLMATYVASLPRLLPAPSNLPTLVEMLSRYTVHVDPDLAAASALALRRIAVQCGAEYVIMGLSRFVYKIEDKYVEMLACSGSDSGRAILKLYLDMLYVWLRQLKALNQSIQEVDINDSSDNLSKAPSDLEDSAVLTVIEETEANGLLFLCSQEPIIRKDAVRILQVVAELELELEIKVAREKGYSRHSTIVGMDGQSMNAQSSLDNVTLVGENFHGYDEHNEHNRLRYNANAHEKKAQYKRIIHILTRGGRDLIKFDKDGAALPVRESVQLLKLKEEGTKDILLKLVQSGDSEYLSLWARVFPEFMKLCFDHFAVTVALCRNNVCSRIVSMQQAIINAAEPIARNPAPTLRMHLQRVVPATDEMIEQWRLYLIVACSTITLTDEYVDRIWTPSRRRADVTPPDRITSARVLFRMVLRILISERQLIRDAIVTALGNINENVYKVLLEDMQQYQEKIVEESKRNVPRGYTGTYKRSRKYERLRTELAHVYQLTAHFLLKEEFIHDPEVQTMTKSYVENTFAFLREPDIMYDSEWRRLRTYLCGLVEKLYDASQQEKVDIISEKLRVELFRMFEEWCGHGTKNAEHARIRIQFETEHRHVQQMEAERKSLELAALNAMASLCRGPVICAEGESRSRGLEMSSLLKWIETVFADPQDRLHPIARRALEGMLISNADKLAVLERTINLCYSRRPELKSTQGYFMTVANTLFQLDASKTPPVSKVLALVLFKVGDPDLEIRRTAMKLLKLVQTSFYNESYVDEFQVGITSTVPSIYKSSQISLSGRLAQWARKHENEKRKKAPTNDAATEDASAEDMPMMSDETYLILSEIAKLFESVSEKSQRDMLGYMLPWLRNVEFVMTADSKLHLTIYMVLSNLFYITVKYGDIFVKEVELLWQQLVAGENMKNVCAIVSYFVNIGMEKRNPNFVTHAKRVFVYLGRTPACTVLIETLMAEISPAAMESHLPSQDDNSTSQPTKDSSSQHEESSNTAEQTSVESPIDSSFRHQISEAGLFCATIDDALPGHHKPPVFSSSQLAMMYMVDMAIEAGGDLKVHLPLLIHVIFVQLDSLQSTISEESRAFLINLIHSNVISKSFYPDAVRFATRLVAELNAKTGPRLWKYEDITYKNRNIKSLSDLEALCHDVLNVFRDRGTGATIKQKWGEIALKWATNCTVRHVARRSFQIFRALRPDFNELMLADIVHRLSNTIADTHEEIQGFALETLITLSYIVDWLPTDTKTLFPQITWTMIACLQTSNEPEYLEALTILNKLMDKFNFNDSENQSLLWSFFPGPKWSGVFEGIQPLLIKGIQSSHSVAQTFRMIKKLLFLQEEQLVDATSTRLLYLLLANIPRLIHAFDVPSTVEECREWAQHISVIATNENKDNIAKVMFSYSKGRFRAKEDFIKQVVVVIKDNYIPQYQVKILLFLMSLLLNKIPYYKLKTMKIIKMLLPHIDTQQPDFIEIGAEVIMPLLRLLSTQYAQAALEVLDEAISISGGPKDKYILRMSGIAGRRSSNRDTKNEASRFGEPSETGWSVPDLAKTQELTRSNVHSICYTCAIPPDNAHYFGGFSSEMPVIHPDEIPASQFREITIELQTLKEFWGDDGSLSANSIDAGRTMTMTSLQIPNIIEENITDPEYEERIEATWEKSLSKSSSVTSFSTYVDAFTDSSVFVSSSSIAHMPRRSDSNRQMTLTQPSSYSSTDEEVDIERVFDDSESIISEGTSESFQLEGILSKTRYPPARRDSDRITKNYFTMEAYDMSVGVHFGYHLTGSL</sequence>
<dbReference type="Pfam" id="PF14225">
    <property type="entry name" value="MOR2-PAG1_C"/>
    <property type="match status" value="1"/>
</dbReference>
<comment type="caution">
    <text evidence="5">The sequence shown here is derived from an EMBL/GenBank/DDBJ whole genome shotgun (WGS) entry which is preliminary data.</text>
</comment>
<feature type="domain" description="Cell morphogenesis protein C-terminal" evidence="3">
    <location>
        <begin position="1798"/>
        <end position="2050"/>
    </location>
</feature>
<dbReference type="InterPro" id="IPR025614">
    <property type="entry name" value="Cell_morpho_N"/>
</dbReference>
<evidence type="ECO:0000259" key="4">
    <source>
        <dbReference type="Pfam" id="PF14228"/>
    </source>
</evidence>
<dbReference type="Pfam" id="PF14222">
    <property type="entry name" value="MOR2-PAG1_N"/>
    <property type="match status" value="1"/>
</dbReference>
<dbReference type="InterPro" id="IPR029473">
    <property type="entry name" value="MOR2-PAG1_mid"/>
</dbReference>
<gene>
    <name evidence="5" type="ORF">PBRASI_LOCUS1557</name>
</gene>
<dbReference type="GO" id="GO:0030427">
    <property type="term" value="C:site of polarized growth"/>
    <property type="evidence" value="ECO:0007669"/>
    <property type="project" value="TreeGrafter"/>
</dbReference>
<feature type="domain" description="Cell morphogenesis protein N-terminal" evidence="2">
    <location>
        <begin position="102"/>
        <end position="661"/>
    </location>
</feature>
<proteinExistence type="predicted"/>
<accession>A0A9N8WBY1</accession>